<dbReference type="Gene3D" id="2.40.50.100">
    <property type="match status" value="1"/>
</dbReference>
<feature type="coiled-coil region" evidence="6">
    <location>
        <begin position="242"/>
        <end position="276"/>
    </location>
</feature>
<dbReference type="GO" id="GO:0016020">
    <property type="term" value="C:membrane"/>
    <property type="evidence" value="ECO:0007669"/>
    <property type="project" value="UniProtKB-SubCell"/>
</dbReference>
<protein>
    <submittedName>
        <fullName evidence="8">HlyD family efflux transporter periplasmic adaptor subunit</fullName>
    </submittedName>
</protein>
<dbReference type="PANTHER" id="PTHR30386">
    <property type="entry name" value="MEMBRANE FUSION SUBUNIT OF EMRAB-TOLC MULTIDRUG EFFLUX PUMP"/>
    <property type="match status" value="1"/>
</dbReference>
<keyword evidence="5" id="KW-0472">Membrane</keyword>
<keyword evidence="6" id="KW-0175">Coiled coil</keyword>
<reference evidence="8" key="2">
    <citation type="journal article" date="2022" name="Microbiol. Resour. Announc.">
        <title>Metagenome Sequencing to Explore Phylogenomics of Terrestrial Cyanobacteria.</title>
        <authorList>
            <person name="Ward R.D."/>
            <person name="Stajich J.E."/>
            <person name="Johansen J.R."/>
            <person name="Huntemann M."/>
            <person name="Clum A."/>
            <person name="Foster B."/>
            <person name="Foster B."/>
            <person name="Roux S."/>
            <person name="Palaniappan K."/>
            <person name="Varghese N."/>
            <person name="Mukherjee S."/>
            <person name="Reddy T.B.K."/>
            <person name="Daum C."/>
            <person name="Copeland A."/>
            <person name="Chen I.A."/>
            <person name="Ivanova N.N."/>
            <person name="Kyrpides N.C."/>
            <person name="Shapiro N."/>
            <person name="Eloe-Fadrosh E.A."/>
            <person name="Pietrasiak N."/>
        </authorList>
    </citation>
    <scope>NUCLEOTIDE SEQUENCE</scope>
    <source>
        <strain evidence="8">GSE-TBD4-15B</strain>
    </source>
</reference>
<dbReference type="PANTHER" id="PTHR30386:SF26">
    <property type="entry name" value="TRANSPORT PROTEIN COMB"/>
    <property type="match status" value="1"/>
</dbReference>
<dbReference type="AlphaFoldDB" id="A0A951P8A4"/>
<sequence>MSNLPALRTLQPDQFLPSVGRWAKLGGLVLIGAIGATVTLAAGLKYSTSVRAAAVVRPMGELRLVQSGLAGRVTEILVQPNQSVRRGDLLARLDPTQLNQQIQQLQASLQQEQTQLNQLDRQVQLLDARIAAETDSTDQLATIAEAELDRDQRSFRDQQITTRSELAEAEAAFALASSEFQRYRQLAEGAVSQLQIEEKQAAVRVAEQRVARARAALNPNPAALTIAQQRLAQVASSRATNLAALRQERAALVQQQAELRSQQAETQQTLRQQQAELAKTTIRAPEAGVILQLTLRNPNQIVQAGETLAQIAPSGDALNLRATVALQDIGSVQLGQVAQIRVTACPYPDYGLLKGEVVAISPDAITSAQASSQLNSQLISQASSQSSQPAGFEVTIRPERLELLQQNRRCTIQAGMEAEATIIAQEETFFRFLLRKMRLWSGL</sequence>
<dbReference type="SUPFAM" id="SSF111369">
    <property type="entry name" value="HlyD-like secretion proteins"/>
    <property type="match status" value="1"/>
</dbReference>
<evidence type="ECO:0000256" key="3">
    <source>
        <dbReference type="ARBA" id="ARBA00022692"/>
    </source>
</evidence>
<evidence type="ECO:0000256" key="5">
    <source>
        <dbReference type="ARBA" id="ARBA00023136"/>
    </source>
</evidence>
<gene>
    <name evidence="8" type="ORF">KME07_03435</name>
</gene>
<evidence type="ECO:0000256" key="2">
    <source>
        <dbReference type="ARBA" id="ARBA00009477"/>
    </source>
</evidence>
<evidence type="ECO:0000256" key="1">
    <source>
        <dbReference type="ARBA" id="ARBA00004167"/>
    </source>
</evidence>
<feature type="coiled-coil region" evidence="6">
    <location>
        <begin position="102"/>
        <end position="129"/>
    </location>
</feature>
<dbReference type="EMBL" id="JAHHHV010000014">
    <property type="protein sequence ID" value="MBW4464478.1"/>
    <property type="molecule type" value="Genomic_DNA"/>
</dbReference>
<accession>A0A951P8A4</accession>
<comment type="similarity">
    <text evidence="2">Belongs to the membrane fusion protein (MFP) (TC 8.A.1) family.</text>
</comment>
<dbReference type="Gene3D" id="1.10.287.470">
    <property type="entry name" value="Helix hairpin bin"/>
    <property type="match status" value="1"/>
</dbReference>
<proteinExistence type="inferred from homology"/>
<comment type="subcellular location">
    <subcellularLocation>
        <location evidence="1">Membrane</location>
        <topology evidence="1">Single-pass membrane protein</topology>
    </subcellularLocation>
</comment>
<evidence type="ECO:0000256" key="4">
    <source>
        <dbReference type="ARBA" id="ARBA00022989"/>
    </source>
</evidence>
<dbReference type="InterPro" id="IPR058982">
    <property type="entry name" value="Beta-barrel_AprE"/>
</dbReference>
<dbReference type="PRINTS" id="PR01490">
    <property type="entry name" value="RTXTOXIND"/>
</dbReference>
<name>A0A951P8A4_9CYAN</name>
<keyword evidence="4" id="KW-1133">Transmembrane helix</keyword>
<dbReference type="InterPro" id="IPR050739">
    <property type="entry name" value="MFP"/>
</dbReference>
<evidence type="ECO:0000259" key="7">
    <source>
        <dbReference type="Pfam" id="PF26002"/>
    </source>
</evidence>
<evidence type="ECO:0000313" key="8">
    <source>
        <dbReference type="EMBL" id="MBW4464478.1"/>
    </source>
</evidence>
<dbReference type="Gene3D" id="2.40.30.170">
    <property type="match status" value="1"/>
</dbReference>
<organism evidence="8 9">
    <name type="scientific">Pegethrix bostrychoides GSE-TBD4-15B</name>
    <dbReference type="NCBI Taxonomy" id="2839662"/>
    <lineage>
        <taxon>Bacteria</taxon>
        <taxon>Bacillati</taxon>
        <taxon>Cyanobacteriota</taxon>
        <taxon>Cyanophyceae</taxon>
        <taxon>Oculatellales</taxon>
        <taxon>Oculatellaceae</taxon>
        <taxon>Pegethrix</taxon>
    </lineage>
</organism>
<keyword evidence="3" id="KW-0812">Transmembrane</keyword>
<feature type="domain" description="AprE-like beta-barrel" evidence="7">
    <location>
        <begin position="320"/>
        <end position="423"/>
    </location>
</feature>
<reference evidence="8" key="1">
    <citation type="submission" date="2021-05" db="EMBL/GenBank/DDBJ databases">
        <authorList>
            <person name="Pietrasiak N."/>
            <person name="Ward R."/>
            <person name="Stajich J.E."/>
            <person name="Kurbessoian T."/>
        </authorList>
    </citation>
    <scope>NUCLEOTIDE SEQUENCE</scope>
    <source>
        <strain evidence="8">GSE-TBD4-15B</strain>
    </source>
</reference>
<comment type="caution">
    <text evidence="8">The sequence shown here is derived from an EMBL/GenBank/DDBJ whole genome shotgun (WGS) entry which is preliminary data.</text>
</comment>
<evidence type="ECO:0000313" key="9">
    <source>
        <dbReference type="Proteomes" id="UP000707356"/>
    </source>
</evidence>
<dbReference type="Proteomes" id="UP000707356">
    <property type="component" value="Unassembled WGS sequence"/>
</dbReference>
<dbReference type="Pfam" id="PF26002">
    <property type="entry name" value="Beta-barrel_AprE"/>
    <property type="match status" value="1"/>
</dbReference>
<evidence type="ECO:0000256" key="6">
    <source>
        <dbReference type="SAM" id="Coils"/>
    </source>
</evidence>